<dbReference type="Proteomes" id="UP000540989">
    <property type="component" value="Unassembled WGS sequence"/>
</dbReference>
<accession>A0A7W8E687</accession>
<protein>
    <submittedName>
        <fullName evidence="1">Uncharacterized protein</fullName>
    </submittedName>
</protein>
<evidence type="ECO:0000313" key="2">
    <source>
        <dbReference type="Proteomes" id="UP000540989"/>
    </source>
</evidence>
<dbReference type="AlphaFoldDB" id="A0A7W8E687"/>
<organism evidence="1 2">
    <name type="scientific">Granulicella aggregans</name>
    <dbReference type="NCBI Taxonomy" id="474949"/>
    <lineage>
        <taxon>Bacteria</taxon>
        <taxon>Pseudomonadati</taxon>
        <taxon>Acidobacteriota</taxon>
        <taxon>Terriglobia</taxon>
        <taxon>Terriglobales</taxon>
        <taxon>Acidobacteriaceae</taxon>
        <taxon>Granulicella</taxon>
    </lineage>
</organism>
<dbReference type="EMBL" id="JACHIP010000023">
    <property type="protein sequence ID" value="MBB5060948.1"/>
    <property type="molecule type" value="Genomic_DNA"/>
</dbReference>
<sequence length="92" mass="10469">MDARTTDLQIFFYRIYEHSLNVPCTRYVALLYGHANAKRGWHTGKTLMGLRASFDTISGVDWETVEADLAQRGHHNCVAVAEHYNFSAPLIQ</sequence>
<name>A0A7W8E687_9BACT</name>
<proteinExistence type="predicted"/>
<comment type="caution">
    <text evidence="1">The sequence shown here is derived from an EMBL/GenBank/DDBJ whole genome shotgun (WGS) entry which is preliminary data.</text>
</comment>
<gene>
    <name evidence="1" type="ORF">HDF16_005684</name>
</gene>
<reference evidence="1 2" key="1">
    <citation type="submission" date="2020-08" db="EMBL/GenBank/DDBJ databases">
        <title>Genomic Encyclopedia of Type Strains, Phase IV (KMG-V): Genome sequencing to study the core and pangenomes of soil and plant-associated prokaryotes.</title>
        <authorList>
            <person name="Whitman W."/>
        </authorList>
    </citation>
    <scope>NUCLEOTIDE SEQUENCE [LARGE SCALE GENOMIC DNA]</scope>
    <source>
        <strain evidence="1 2">M8UP14</strain>
    </source>
</reference>
<keyword evidence="2" id="KW-1185">Reference proteome</keyword>
<evidence type="ECO:0000313" key="1">
    <source>
        <dbReference type="EMBL" id="MBB5060948.1"/>
    </source>
</evidence>